<dbReference type="GO" id="GO:0004810">
    <property type="term" value="F:CCA tRNA nucleotidyltransferase activity"/>
    <property type="evidence" value="ECO:0007669"/>
    <property type="project" value="InterPro"/>
</dbReference>
<reference evidence="4" key="1">
    <citation type="submission" date="2019-08" db="EMBL/GenBank/DDBJ databases">
        <authorList>
            <person name="Kucharzyk K."/>
            <person name="Murdoch R.W."/>
            <person name="Higgins S."/>
            <person name="Loffler F."/>
        </authorList>
    </citation>
    <scope>NUCLEOTIDE SEQUENCE</scope>
</reference>
<accession>A0A645GJL1</accession>
<dbReference type="Pfam" id="PF02568">
    <property type="entry name" value="ThiI"/>
    <property type="match status" value="1"/>
</dbReference>
<keyword evidence="1" id="KW-0547">Nucleotide-binding</keyword>
<evidence type="ECO:0000313" key="4">
    <source>
        <dbReference type="EMBL" id="MPN26905.1"/>
    </source>
</evidence>
<dbReference type="GO" id="GO:0052837">
    <property type="term" value="P:thiazole biosynthetic process"/>
    <property type="evidence" value="ECO:0007669"/>
    <property type="project" value="TreeGrafter"/>
</dbReference>
<dbReference type="InterPro" id="IPR050102">
    <property type="entry name" value="tRNA_sulfurtransferase_ThiI"/>
</dbReference>
<proteinExistence type="predicted"/>
<dbReference type="GO" id="GO:0005524">
    <property type="term" value="F:ATP binding"/>
    <property type="evidence" value="ECO:0007669"/>
    <property type="project" value="UniProtKB-KW"/>
</dbReference>
<dbReference type="InterPro" id="IPR020536">
    <property type="entry name" value="ThiI_AANH"/>
</dbReference>
<sequence>MITGESLAQVASQTIQALACTNAAVNMPVFRPCIGMDKNEIVTIARKIDTFDLSILPYEDFCTVFTPKHPKTKPSLADIEKIESQIDFETMINEAVQNTVYKIIR</sequence>
<name>A0A645GJL1_9ZZZZ</name>
<evidence type="ECO:0000259" key="3">
    <source>
        <dbReference type="Pfam" id="PF02568"/>
    </source>
</evidence>
<dbReference type="GO" id="GO:0002937">
    <property type="term" value="P:tRNA 4-thiouridine biosynthesis"/>
    <property type="evidence" value="ECO:0007669"/>
    <property type="project" value="TreeGrafter"/>
</dbReference>
<feature type="domain" description="Thil AANH" evidence="3">
    <location>
        <begin position="1"/>
        <end position="88"/>
    </location>
</feature>
<dbReference type="PANTHER" id="PTHR43209:SF1">
    <property type="entry name" value="TRNA SULFURTRANSFERASE"/>
    <property type="match status" value="1"/>
</dbReference>
<evidence type="ECO:0000256" key="2">
    <source>
        <dbReference type="ARBA" id="ARBA00022840"/>
    </source>
</evidence>
<dbReference type="AlphaFoldDB" id="A0A645GJL1"/>
<dbReference type="PANTHER" id="PTHR43209">
    <property type="entry name" value="TRNA SULFURTRANSFERASE"/>
    <property type="match status" value="1"/>
</dbReference>
<evidence type="ECO:0000256" key="1">
    <source>
        <dbReference type="ARBA" id="ARBA00022741"/>
    </source>
</evidence>
<dbReference type="GO" id="GO:0140741">
    <property type="term" value="F:tRNA-uracil-4 sulfurtransferase activity"/>
    <property type="evidence" value="ECO:0007669"/>
    <property type="project" value="UniProtKB-EC"/>
</dbReference>
<dbReference type="InterPro" id="IPR014729">
    <property type="entry name" value="Rossmann-like_a/b/a_fold"/>
</dbReference>
<dbReference type="SUPFAM" id="SSF52402">
    <property type="entry name" value="Adenine nucleotide alpha hydrolases-like"/>
    <property type="match status" value="1"/>
</dbReference>
<dbReference type="Gene3D" id="3.40.50.620">
    <property type="entry name" value="HUPs"/>
    <property type="match status" value="1"/>
</dbReference>
<dbReference type="GO" id="GO:0005829">
    <property type="term" value="C:cytosol"/>
    <property type="evidence" value="ECO:0007669"/>
    <property type="project" value="TreeGrafter"/>
</dbReference>
<protein>
    <submittedName>
        <fullName evidence="4">Putative tRNA sulfurtransferase</fullName>
        <ecNumber evidence="4">2.8.1.4</ecNumber>
    </submittedName>
</protein>
<comment type="caution">
    <text evidence="4">The sequence shown here is derived from an EMBL/GenBank/DDBJ whole genome shotgun (WGS) entry which is preliminary data.</text>
</comment>
<organism evidence="4">
    <name type="scientific">bioreactor metagenome</name>
    <dbReference type="NCBI Taxonomy" id="1076179"/>
    <lineage>
        <taxon>unclassified sequences</taxon>
        <taxon>metagenomes</taxon>
        <taxon>ecological metagenomes</taxon>
    </lineage>
</organism>
<dbReference type="EMBL" id="VSSQ01076600">
    <property type="protein sequence ID" value="MPN26905.1"/>
    <property type="molecule type" value="Genomic_DNA"/>
</dbReference>
<dbReference type="EC" id="2.8.1.4" evidence="4"/>
<gene>
    <name evidence="4" type="primary">thiI_23</name>
    <name evidence="4" type="ORF">SDC9_174331</name>
</gene>
<keyword evidence="4" id="KW-0808">Transferase</keyword>
<keyword evidence="2" id="KW-0067">ATP-binding</keyword>